<evidence type="ECO:0000313" key="3">
    <source>
        <dbReference type="Proteomes" id="UP000053989"/>
    </source>
</evidence>
<dbReference type="AlphaFoldDB" id="A0A0C3EDG0"/>
<keyword evidence="3" id="KW-1185">Reference proteome</keyword>
<sequence length="113" mass="12505">MHHCLSWLFLSQEKGIPPRAVYKLCAGEWSSGDLTSGRCIHGSGTHSPGSVHSAAIPRSHQFNPIPATATHSATKAARRKSRNVDTDEETMSPQQLQHYRCPLRNYLQAEALQ</sequence>
<dbReference type="Proteomes" id="UP000053989">
    <property type="component" value="Unassembled WGS sequence"/>
</dbReference>
<name>A0A0C3EDG0_9AGAM</name>
<feature type="region of interest" description="Disordered" evidence="1">
    <location>
        <begin position="62"/>
        <end position="97"/>
    </location>
</feature>
<proteinExistence type="predicted"/>
<dbReference type="STRING" id="1036808.A0A0C3EDG0"/>
<gene>
    <name evidence="2" type="ORF">SCLCIDRAFT_1206847</name>
</gene>
<protein>
    <submittedName>
        <fullName evidence="2">Uncharacterized protein</fullName>
    </submittedName>
</protein>
<evidence type="ECO:0000256" key="1">
    <source>
        <dbReference type="SAM" id="MobiDB-lite"/>
    </source>
</evidence>
<evidence type="ECO:0000313" key="2">
    <source>
        <dbReference type="EMBL" id="KIM70695.1"/>
    </source>
</evidence>
<organism evidence="2 3">
    <name type="scientific">Scleroderma citrinum Foug A</name>
    <dbReference type="NCBI Taxonomy" id="1036808"/>
    <lineage>
        <taxon>Eukaryota</taxon>
        <taxon>Fungi</taxon>
        <taxon>Dikarya</taxon>
        <taxon>Basidiomycota</taxon>
        <taxon>Agaricomycotina</taxon>
        <taxon>Agaricomycetes</taxon>
        <taxon>Agaricomycetidae</taxon>
        <taxon>Boletales</taxon>
        <taxon>Sclerodermatineae</taxon>
        <taxon>Sclerodermataceae</taxon>
        <taxon>Scleroderma</taxon>
    </lineage>
</organism>
<dbReference type="HOGENOM" id="CLU_2135008_0_0_1"/>
<reference evidence="2 3" key="1">
    <citation type="submission" date="2014-04" db="EMBL/GenBank/DDBJ databases">
        <authorList>
            <consortium name="DOE Joint Genome Institute"/>
            <person name="Kuo A."/>
            <person name="Kohler A."/>
            <person name="Nagy L.G."/>
            <person name="Floudas D."/>
            <person name="Copeland A."/>
            <person name="Barry K.W."/>
            <person name="Cichocki N."/>
            <person name="Veneault-Fourrey C."/>
            <person name="LaButti K."/>
            <person name="Lindquist E.A."/>
            <person name="Lipzen A."/>
            <person name="Lundell T."/>
            <person name="Morin E."/>
            <person name="Murat C."/>
            <person name="Sun H."/>
            <person name="Tunlid A."/>
            <person name="Henrissat B."/>
            <person name="Grigoriev I.V."/>
            <person name="Hibbett D.S."/>
            <person name="Martin F."/>
            <person name="Nordberg H.P."/>
            <person name="Cantor M.N."/>
            <person name="Hua S.X."/>
        </authorList>
    </citation>
    <scope>NUCLEOTIDE SEQUENCE [LARGE SCALE GENOMIC DNA]</scope>
    <source>
        <strain evidence="2 3">Foug A</strain>
    </source>
</reference>
<reference evidence="3" key="2">
    <citation type="submission" date="2015-01" db="EMBL/GenBank/DDBJ databases">
        <title>Evolutionary Origins and Diversification of the Mycorrhizal Mutualists.</title>
        <authorList>
            <consortium name="DOE Joint Genome Institute"/>
            <consortium name="Mycorrhizal Genomics Consortium"/>
            <person name="Kohler A."/>
            <person name="Kuo A."/>
            <person name="Nagy L.G."/>
            <person name="Floudas D."/>
            <person name="Copeland A."/>
            <person name="Barry K.W."/>
            <person name="Cichocki N."/>
            <person name="Veneault-Fourrey C."/>
            <person name="LaButti K."/>
            <person name="Lindquist E.A."/>
            <person name="Lipzen A."/>
            <person name="Lundell T."/>
            <person name="Morin E."/>
            <person name="Murat C."/>
            <person name="Riley R."/>
            <person name="Ohm R."/>
            <person name="Sun H."/>
            <person name="Tunlid A."/>
            <person name="Henrissat B."/>
            <person name="Grigoriev I.V."/>
            <person name="Hibbett D.S."/>
            <person name="Martin F."/>
        </authorList>
    </citation>
    <scope>NUCLEOTIDE SEQUENCE [LARGE SCALE GENOMIC DNA]</scope>
    <source>
        <strain evidence="3">Foug A</strain>
    </source>
</reference>
<accession>A0A0C3EDG0</accession>
<dbReference type="InParanoid" id="A0A0C3EDG0"/>
<dbReference type="EMBL" id="KN822004">
    <property type="protein sequence ID" value="KIM70695.1"/>
    <property type="molecule type" value="Genomic_DNA"/>
</dbReference>